<dbReference type="InterPro" id="IPR011704">
    <property type="entry name" value="ATPase_dyneun-rel_AAA"/>
</dbReference>
<accession>A0A375DW54</accession>
<feature type="domain" description="AAA+ ATPase" evidence="1">
    <location>
        <begin position="270"/>
        <end position="440"/>
    </location>
</feature>
<protein>
    <recommendedName>
        <fullName evidence="1">AAA+ ATPase domain-containing protein</fullName>
    </recommendedName>
</protein>
<dbReference type="PANTHER" id="PTHR37291">
    <property type="entry name" value="5-METHYLCYTOSINE-SPECIFIC RESTRICTION ENZYME B"/>
    <property type="match status" value="1"/>
</dbReference>
<evidence type="ECO:0000313" key="2">
    <source>
        <dbReference type="EMBL" id="SOZ51610.1"/>
    </source>
</evidence>
<name>A0A375DW54_9BURK</name>
<proteinExistence type="predicted"/>
<dbReference type="SMART" id="SM00382">
    <property type="entry name" value="AAA"/>
    <property type="match status" value="1"/>
</dbReference>
<evidence type="ECO:0000259" key="1">
    <source>
        <dbReference type="SMART" id="SM00382"/>
    </source>
</evidence>
<dbReference type="InterPro" id="IPR052934">
    <property type="entry name" value="Methyl-DNA_Rec/Restrict_Enz"/>
</dbReference>
<dbReference type="Proteomes" id="UP000256952">
    <property type="component" value="Chromosome CBM2613_a"/>
</dbReference>
<gene>
    <name evidence="2" type="ORF">CBM2613_A10047</name>
</gene>
<dbReference type="GO" id="GO:0016887">
    <property type="term" value="F:ATP hydrolysis activity"/>
    <property type="evidence" value="ECO:0007669"/>
    <property type="project" value="InterPro"/>
</dbReference>
<dbReference type="GO" id="GO:0005524">
    <property type="term" value="F:ATP binding"/>
    <property type="evidence" value="ECO:0007669"/>
    <property type="project" value="InterPro"/>
</dbReference>
<dbReference type="RefSeq" id="WP_116330194.1">
    <property type="nucleotide sequence ID" value="NZ_LT992559.1"/>
</dbReference>
<comment type="caution">
    <text evidence="2">The sequence shown here is derived from an EMBL/GenBank/DDBJ whole genome shotgun (WGS) entry which is preliminary data.</text>
</comment>
<sequence>MAAPLPTQDILGVFKAFKDDVQTTLLRPRGLSIKSAGTKALTLNEPVSTTAGFWQNSQSVSSKPPRWIPQVEQQAGGRVTARFALDAAGQRIAMGTSIGYINNRDGSCVVCAFRVMPAVKLTGQGMGWDFPAGWEYLLVVAFATPLPAGTSGDPLSDFNPVSGTVDFGGGPAKKTYPLAFRAIVKAPVAPAAAAAAGTTYDDVGAAIARFAGATLYDGTQDLERDRLIADLSTVFAPTPAQAPFALAEDTALVGIDPSVYRQIEAAVNSGKRHIILYGPPGTGKTTLAEYLAREVSERDDGDGSYLMLTASSAWSQQDLVGGYQPLGGGTIGFIPGALLRNFDKPAIIDELNRCPIDKVLGPMFSILSGQSSVLPCRVDAADPASPFHVVHPEPRPGMDAHEHAPAPAWRLICTLNTYDKTQLGQISYALSRRFAWIKVGAPADPDVFVSEMAGRLGVAVPNPIPANPIGAMWRAVNAIREIGGAPIVDFIRTIRALNSAADVFALPAGAAAEPFLSAFRTCVLPLMDGLSPREAGDLAAGISVEWALDAAKAGRLALDCAEFSA</sequence>
<organism evidence="2">
    <name type="scientific">Cupriavidus taiwanensis</name>
    <dbReference type="NCBI Taxonomy" id="164546"/>
    <lineage>
        <taxon>Bacteria</taxon>
        <taxon>Pseudomonadati</taxon>
        <taxon>Pseudomonadota</taxon>
        <taxon>Betaproteobacteria</taxon>
        <taxon>Burkholderiales</taxon>
        <taxon>Burkholderiaceae</taxon>
        <taxon>Cupriavidus</taxon>
    </lineage>
</organism>
<dbReference type="InterPro" id="IPR027417">
    <property type="entry name" value="P-loop_NTPase"/>
</dbReference>
<dbReference type="Pfam" id="PF07728">
    <property type="entry name" value="AAA_5"/>
    <property type="match status" value="1"/>
</dbReference>
<dbReference type="PANTHER" id="PTHR37291:SF1">
    <property type="entry name" value="TYPE IV METHYL-DIRECTED RESTRICTION ENZYME ECOKMCRB SUBUNIT"/>
    <property type="match status" value="1"/>
</dbReference>
<dbReference type="InterPro" id="IPR003593">
    <property type="entry name" value="AAA+_ATPase"/>
</dbReference>
<dbReference type="EMBL" id="OFTH01000001">
    <property type="protein sequence ID" value="SOZ51610.1"/>
    <property type="molecule type" value="Genomic_DNA"/>
</dbReference>
<dbReference type="AlphaFoldDB" id="A0A375DW54"/>
<reference evidence="2" key="1">
    <citation type="submission" date="2018-01" db="EMBL/GenBank/DDBJ databases">
        <authorList>
            <person name="Clerissi C."/>
        </authorList>
    </citation>
    <scope>NUCLEOTIDE SEQUENCE</scope>
    <source>
        <strain evidence="2">Cupriavidus taiwanensis STM 8556</strain>
    </source>
</reference>
<dbReference type="Gene3D" id="3.40.50.300">
    <property type="entry name" value="P-loop containing nucleotide triphosphate hydrolases"/>
    <property type="match status" value="1"/>
</dbReference>
<dbReference type="CDD" id="cd00009">
    <property type="entry name" value="AAA"/>
    <property type="match status" value="1"/>
</dbReference>
<dbReference type="SUPFAM" id="SSF52540">
    <property type="entry name" value="P-loop containing nucleoside triphosphate hydrolases"/>
    <property type="match status" value="1"/>
</dbReference>